<feature type="transmembrane region" description="Helical" evidence="6">
    <location>
        <begin position="378"/>
        <end position="396"/>
    </location>
</feature>
<feature type="transmembrane region" description="Helical" evidence="6">
    <location>
        <begin position="511"/>
        <end position="532"/>
    </location>
</feature>
<dbReference type="OMA" id="GYGLMYI"/>
<reference evidence="8 10" key="1">
    <citation type="journal article" date="2016" name="PLoS ONE">
        <title>Sequence Assembly of Yarrowia lipolytica Strain W29/CLIB89 Shows Transposable Element Diversity.</title>
        <authorList>
            <person name="Magnan C."/>
            <person name="Yu J."/>
            <person name="Chang I."/>
            <person name="Jahn E."/>
            <person name="Kanomata Y."/>
            <person name="Wu J."/>
            <person name="Zeller M."/>
            <person name="Oakes M."/>
            <person name="Baldi P."/>
            <person name="Sandmeyer S."/>
        </authorList>
    </citation>
    <scope>NUCLEOTIDE SEQUENCE [LARGE SCALE GENOMIC DNA]</scope>
    <source>
        <strain evidence="8">CLIB89</strain>
        <strain evidence="10">CLIB89(W29)</strain>
    </source>
</reference>
<dbReference type="EMBL" id="CP017557">
    <property type="protein sequence ID" value="AOW06211.1"/>
    <property type="molecule type" value="Genomic_DNA"/>
</dbReference>
<feature type="domain" description="SPX" evidence="7">
    <location>
        <begin position="1"/>
        <end position="260"/>
    </location>
</feature>
<feature type="transmembrane region" description="Helical" evidence="6">
    <location>
        <begin position="691"/>
        <end position="719"/>
    </location>
</feature>
<dbReference type="EMBL" id="KZ858955">
    <property type="protein sequence ID" value="RDW28141.1"/>
    <property type="molecule type" value="Genomic_DNA"/>
</dbReference>
<accession>A0A1H6PP29</accession>
<feature type="transmembrane region" description="Helical" evidence="6">
    <location>
        <begin position="662"/>
        <end position="685"/>
    </location>
</feature>
<feature type="transmembrane region" description="Helical" evidence="6">
    <location>
        <begin position="638"/>
        <end position="655"/>
    </location>
</feature>
<keyword evidence="4 6" id="KW-1133">Transmembrane helix</keyword>
<dbReference type="CDD" id="cd01115">
    <property type="entry name" value="SLC13_permease"/>
    <property type="match status" value="1"/>
</dbReference>
<feature type="transmembrane region" description="Helical" evidence="6">
    <location>
        <begin position="595"/>
        <end position="618"/>
    </location>
</feature>
<evidence type="ECO:0000256" key="4">
    <source>
        <dbReference type="ARBA" id="ARBA00022989"/>
    </source>
</evidence>
<keyword evidence="3 6" id="KW-0812">Transmembrane</keyword>
<dbReference type="PANTHER" id="PTHR10283:SF92">
    <property type="entry name" value="LOW-AFFINITY PHOSPHATE TRANSPORTER PHO91"/>
    <property type="match status" value="1"/>
</dbReference>
<evidence type="ECO:0000259" key="7">
    <source>
        <dbReference type="PROSITE" id="PS51382"/>
    </source>
</evidence>
<evidence type="ECO:0000256" key="5">
    <source>
        <dbReference type="ARBA" id="ARBA00023136"/>
    </source>
</evidence>
<evidence type="ECO:0000313" key="10">
    <source>
        <dbReference type="Proteomes" id="UP000182444"/>
    </source>
</evidence>
<dbReference type="eggNOG" id="KOG1281">
    <property type="taxonomic scope" value="Eukaryota"/>
</dbReference>
<dbReference type="Pfam" id="PF03105">
    <property type="entry name" value="SPX"/>
    <property type="match status" value="2"/>
</dbReference>
<dbReference type="VEuPathDB" id="FungiDB:YALI1_E36540g"/>
<dbReference type="GO" id="GO:0006797">
    <property type="term" value="P:polyphosphate metabolic process"/>
    <property type="evidence" value="ECO:0007669"/>
    <property type="project" value="TreeGrafter"/>
</dbReference>
<evidence type="ECO:0000256" key="3">
    <source>
        <dbReference type="ARBA" id="ARBA00022692"/>
    </source>
</evidence>
<dbReference type="InterPro" id="IPR004680">
    <property type="entry name" value="Cit_transptr-like_dom"/>
</dbReference>
<evidence type="ECO:0000256" key="6">
    <source>
        <dbReference type="SAM" id="Phobius"/>
    </source>
</evidence>
<dbReference type="PANTHER" id="PTHR10283">
    <property type="entry name" value="SOLUTE CARRIER FAMILY 13 MEMBER"/>
    <property type="match status" value="1"/>
</dbReference>
<sequence length="846" mass="94260">MKFNHSLQFNAVPEWTSEYIAYSQLKKLIYSLERTALGVPNYEDEDEENSTLIREADSNPEDIFKRALDDELKKIDSFYMEREQDIYLDLDRLIEDEAVFQAEHAGHEQGYCPQDTDNEQPFRLARSRSSLSVDSTDGEDLHNQLSPVRSRARQSFGKAVAPSTIHSDDSDEDVVAIRRKRTRSQSGARRRPSWFHHGGEEDVFSNLYDMRITLKKRATAVYVSLCELRSYSQLNKTGFSKALKKFDKTLDRHIRESYLENMCSKTYIFSRATEQNLDHRVDEAVDVYARLATNGDVKIARQELRLHLREHIVWERNTVWRDMIGMERKAQAANLNIIGGNRNVRLQGEEPTSLLLEKVDYVMMWGFRLPRAIVGRRAILCLIGLGILLTFIHVITPFDSDAQNNCLAIIVLASFFWATEALPLFVTSMMLPFLVVLLRVNLGTTVDKHGNTVTYRLTAPAAADVVFSQMWSSVIMLLLGGFTLAAALSKYDIAKILATAILSKAGTSPRVVLLTLMFVAWFLSMWISNVASPVLCYSISQPLLRTLPPDSTFAKAVILGIALAANVGGMGSPIASPQNLIALENMDPIPTWMQWFAVAIPVSIVSILMVWFFLMLTFPPGDLKLTPIRRMREPYTGKQYFVVFGSLVTIVLWCMSQKLEPVLGNMGVIALIPIVLFFGTGLLTTEDFNNFLWTIIALAMGGVVMGKAVASSGLLATIASAISIKLSSLDLFGVIVVFGMLVLVVATFVSHTVAALVILPLVKTIGESLPDPQPRILVMVSALLCSAAMGLPTSGFPNVTAICMTDEMGRRYLTVSNFITRGVPSSILVYIAIITIGYFFMVVSGY</sequence>
<dbReference type="GO" id="GO:0005886">
    <property type="term" value="C:plasma membrane"/>
    <property type="evidence" value="ECO:0007669"/>
    <property type="project" value="TreeGrafter"/>
</dbReference>
<feature type="transmembrane region" description="Helical" evidence="6">
    <location>
        <begin position="731"/>
        <end position="756"/>
    </location>
</feature>
<organism evidence="8 10">
    <name type="scientific">Yarrowia lipolytica</name>
    <name type="common">Candida lipolytica</name>
    <dbReference type="NCBI Taxonomy" id="4952"/>
    <lineage>
        <taxon>Eukaryota</taxon>
        <taxon>Fungi</taxon>
        <taxon>Dikarya</taxon>
        <taxon>Ascomycota</taxon>
        <taxon>Saccharomycotina</taxon>
        <taxon>Dipodascomycetes</taxon>
        <taxon>Dipodascales</taxon>
        <taxon>Dipodascales incertae sedis</taxon>
        <taxon>Yarrowia</taxon>
    </lineage>
</organism>
<evidence type="ECO:0000256" key="1">
    <source>
        <dbReference type="ARBA" id="ARBA00004141"/>
    </source>
</evidence>
<dbReference type="CDD" id="cd14478">
    <property type="entry name" value="SPX_PHO87_PHO90_like"/>
    <property type="match status" value="1"/>
</dbReference>
<dbReference type="GeneID" id="2911909"/>
<protein>
    <submittedName>
        <fullName evidence="9">SPX domain-domain-containing protein</fullName>
    </submittedName>
</protein>
<dbReference type="RefSeq" id="XP_504618.1">
    <property type="nucleotide sequence ID" value="XM_504618.1"/>
</dbReference>
<evidence type="ECO:0000313" key="9">
    <source>
        <dbReference type="EMBL" id="RDW28141.1"/>
    </source>
</evidence>
<dbReference type="GO" id="GO:0005315">
    <property type="term" value="F:phosphate transmembrane transporter activity"/>
    <property type="evidence" value="ECO:0007669"/>
    <property type="project" value="TreeGrafter"/>
</dbReference>
<dbReference type="AlphaFoldDB" id="A0A1H6PP29"/>
<keyword evidence="2" id="KW-0813">Transport</keyword>
<dbReference type="GO" id="GO:0006817">
    <property type="term" value="P:phosphate ion transport"/>
    <property type="evidence" value="ECO:0007669"/>
    <property type="project" value="TreeGrafter"/>
</dbReference>
<reference evidence="9 11" key="2">
    <citation type="submission" date="2018-07" db="EMBL/GenBank/DDBJ databases">
        <title>Draft Genome Assemblies for Five Robust Yarrowia lipolytica Strains Exhibiting High Lipid Production and Pentose Sugar Utilization and Sugar Alcohol Secretion from Undetoxified Lignocellulosic Biomass Hydrolysates.</title>
        <authorList>
            <consortium name="DOE Joint Genome Institute"/>
            <person name="Walker C."/>
            <person name="Ryu S."/>
            <person name="Na H."/>
            <person name="Zane M."/>
            <person name="LaButti K."/>
            <person name="Lipzen A."/>
            <person name="Haridas S."/>
            <person name="Barry K."/>
            <person name="Grigoriev I.V."/>
            <person name="Quarterman J."/>
            <person name="Slininger P."/>
            <person name="Dien B."/>
            <person name="Trinh C.T."/>
        </authorList>
    </citation>
    <scope>NUCLEOTIDE SEQUENCE [LARGE SCALE GENOMIC DNA]</scope>
    <source>
        <strain evidence="9 11">YB392</strain>
    </source>
</reference>
<comment type="subcellular location">
    <subcellularLocation>
        <location evidence="1">Membrane</location>
        <topology evidence="1">Multi-pass membrane protein</topology>
    </subcellularLocation>
</comment>
<dbReference type="KEGG" id="yli:2911909"/>
<feature type="transmembrane region" description="Helical" evidence="6">
    <location>
        <begin position="470"/>
        <end position="491"/>
    </location>
</feature>
<feature type="transmembrane region" description="Helical" evidence="6">
    <location>
        <begin position="776"/>
        <end position="797"/>
    </location>
</feature>
<dbReference type="Pfam" id="PF03600">
    <property type="entry name" value="CitMHS"/>
    <property type="match status" value="1"/>
</dbReference>
<dbReference type="Proteomes" id="UP000256601">
    <property type="component" value="Unassembled WGS sequence"/>
</dbReference>
<name>A0A1H6PP29_YARLL</name>
<feature type="transmembrane region" description="Helical" evidence="6">
    <location>
        <begin position="818"/>
        <end position="841"/>
    </location>
</feature>
<dbReference type="VEuPathDB" id="FungiDB:YALI0_E31064g"/>
<gene>
    <name evidence="9" type="ORF">B0I71DRAFT_127901</name>
    <name evidence="8" type="ORF">YALI1_E36540g</name>
</gene>
<evidence type="ECO:0000313" key="11">
    <source>
        <dbReference type="Proteomes" id="UP000256601"/>
    </source>
</evidence>
<feature type="transmembrane region" description="Helical" evidence="6">
    <location>
        <begin position="552"/>
        <end position="574"/>
    </location>
</feature>
<evidence type="ECO:0000313" key="8">
    <source>
        <dbReference type="EMBL" id="AOW06211.1"/>
    </source>
</evidence>
<evidence type="ECO:0000256" key="2">
    <source>
        <dbReference type="ARBA" id="ARBA00022448"/>
    </source>
</evidence>
<dbReference type="OrthoDB" id="10260443at2759"/>
<proteinExistence type="predicted"/>
<dbReference type="InterPro" id="IPR004331">
    <property type="entry name" value="SPX_dom"/>
</dbReference>
<keyword evidence="5 6" id="KW-0472">Membrane</keyword>
<dbReference type="Proteomes" id="UP000182444">
    <property type="component" value="Chromosome 1E"/>
</dbReference>
<dbReference type="PROSITE" id="PS51382">
    <property type="entry name" value="SPX"/>
    <property type="match status" value="1"/>
</dbReference>
<feature type="transmembrane region" description="Helical" evidence="6">
    <location>
        <begin position="402"/>
        <end position="419"/>
    </location>
</feature>